<evidence type="ECO:0000256" key="1">
    <source>
        <dbReference type="SAM" id="SignalP"/>
    </source>
</evidence>
<keyword evidence="1" id="KW-0732">Signal</keyword>
<feature type="chain" id="PRO_5046736507" description="Copper amine oxidase-like N-terminal domain-containing protein" evidence="1">
    <location>
        <begin position="26"/>
        <end position="249"/>
    </location>
</feature>
<accession>A0ABR8N2J3</accession>
<dbReference type="RefSeq" id="WP_191206706.1">
    <property type="nucleotide sequence ID" value="NZ_JACXZA010000009.1"/>
</dbReference>
<dbReference type="Proteomes" id="UP000609346">
    <property type="component" value="Unassembled WGS sequence"/>
</dbReference>
<keyword evidence="4" id="KW-1185">Reference proteome</keyword>
<feature type="domain" description="Copper amine oxidase-like N-terminal" evidence="2">
    <location>
        <begin position="24"/>
        <end position="86"/>
    </location>
</feature>
<evidence type="ECO:0000313" key="4">
    <source>
        <dbReference type="Proteomes" id="UP000609346"/>
    </source>
</evidence>
<protein>
    <recommendedName>
        <fullName evidence="2">Copper amine oxidase-like N-terminal domain-containing protein</fullName>
    </recommendedName>
</protein>
<organism evidence="3 4">
    <name type="scientific">Paenibacillus terricola</name>
    <dbReference type="NCBI Taxonomy" id="2763503"/>
    <lineage>
        <taxon>Bacteria</taxon>
        <taxon>Bacillati</taxon>
        <taxon>Bacillota</taxon>
        <taxon>Bacilli</taxon>
        <taxon>Bacillales</taxon>
        <taxon>Paenibacillaceae</taxon>
        <taxon>Paenibacillus</taxon>
    </lineage>
</organism>
<dbReference type="InterPro" id="IPR012854">
    <property type="entry name" value="Cu_amine_oxidase-like_N"/>
</dbReference>
<evidence type="ECO:0000259" key="2">
    <source>
        <dbReference type="Pfam" id="PF07833"/>
    </source>
</evidence>
<evidence type="ECO:0000313" key="3">
    <source>
        <dbReference type="EMBL" id="MBD3922400.1"/>
    </source>
</evidence>
<dbReference type="SUPFAM" id="SSF55383">
    <property type="entry name" value="Copper amine oxidase, domain N"/>
    <property type="match status" value="1"/>
</dbReference>
<gene>
    <name evidence="3" type="ORF">H8B09_26845</name>
</gene>
<dbReference type="Gene3D" id="3.30.457.10">
    <property type="entry name" value="Copper amine oxidase-like, N-terminal domain"/>
    <property type="match status" value="1"/>
</dbReference>
<reference evidence="3 4" key="1">
    <citation type="submission" date="2020-09" db="EMBL/GenBank/DDBJ databases">
        <title>Paenibacillus sp. strain PR3 16S rRNA gene Genome sequencing and assembly.</title>
        <authorList>
            <person name="Kim J."/>
        </authorList>
    </citation>
    <scope>NUCLEOTIDE SEQUENCE [LARGE SCALE GENOMIC DNA]</scope>
    <source>
        <strain evidence="3 4">PR3</strain>
    </source>
</reference>
<feature type="signal peptide" evidence="1">
    <location>
        <begin position="1"/>
        <end position="25"/>
    </location>
</feature>
<sequence>MMNYKMKIAAAVICLGAACTAVAYASDLVQAHLSNGSIYVNNQKKELPSGQSVLNVNGSTYVPIRFISEQLHDIVGYDAKSKSVYIDDNQIRYAKSTVSQSDQTEQFKLKLLAAKTRYAEGEPLNIWASFTSLSKEEVTIYHGTAMITYYMKGEDGIEAQILSGDALFGETFQYDNELIESMPLELPISYNMNRLQTDDLDTYMRTTPQPATLPKGKYVIGAAASYSLSSSDVLGTEKRLVAELEIEVE</sequence>
<dbReference type="InterPro" id="IPR036582">
    <property type="entry name" value="Mao_N_sf"/>
</dbReference>
<dbReference type="Pfam" id="PF07833">
    <property type="entry name" value="Cu_amine_oxidN1"/>
    <property type="match status" value="1"/>
</dbReference>
<comment type="caution">
    <text evidence="3">The sequence shown here is derived from an EMBL/GenBank/DDBJ whole genome shotgun (WGS) entry which is preliminary data.</text>
</comment>
<dbReference type="PROSITE" id="PS51257">
    <property type="entry name" value="PROKAR_LIPOPROTEIN"/>
    <property type="match status" value="1"/>
</dbReference>
<name>A0ABR8N2J3_9BACL</name>
<proteinExistence type="predicted"/>
<dbReference type="EMBL" id="JACXZA010000009">
    <property type="protein sequence ID" value="MBD3922400.1"/>
    <property type="molecule type" value="Genomic_DNA"/>
</dbReference>